<feature type="compositionally biased region" description="Basic and acidic residues" evidence="3">
    <location>
        <begin position="70"/>
        <end position="83"/>
    </location>
</feature>
<evidence type="ECO:0000256" key="2">
    <source>
        <dbReference type="ARBA" id="ARBA00023006"/>
    </source>
</evidence>
<dbReference type="EMBL" id="JI163952">
    <property type="protein sequence ID" value="ADY39910.1"/>
    <property type="molecule type" value="mRNA"/>
</dbReference>
<dbReference type="Pfam" id="PF26103">
    <property type="entry name" value="TPR_Epg5"/>
    <property type="match status" value="1"/>
</dbReference>
<dbReference type="PANTHER" id="PTHR31139:SF4">
    <property type="entry name" value="ECTOPIC P GRANULES PROTEIN 5 HOMOLOG"/>
    <property type="match status" value="1"/>
</dbReference>
<dbReference type="GO" id="GO:0005737">
    <property type="term" value="C:cytoplasm"/>
    <property type="evidence" value="ECO:0007669"/>
    <property type="project" value="TreeGrafter"/>
</dbReference>
<evidence type="ECO:0000259" key="5">
    <source>
        <dbReference type="Pfam" id="PF26573"/>
    </source>
</evidence>
<keyword evidence="2" id="KW-0072">Autophagy</keyword>
<evidence type="ECO:0000256" key="3">
    <source>
        <dbReference type="SAM" id="MobiDB-lite"/>
    </source>
</evidence>
<proteinExistence type="evidence at transcript level"/>
<dbReference type="InterPro" id="IPR058750">
    <property type="entry name" value="TPR_Epg5"/>
</dbReference>
<name>F1KPV6_ASCSU</name>
<dbReference type="PANTHER" id="PTHR31139">
    <property type="entry name" value="ECTOPIC P GRANULES PROTEIN 5 HOMOLOG"/>
    <property type="match status" value="1"/>
</dbReference>
<feature type="region of interest" description="Disordered" evidence="3">
    <location>
        <begin position="112"/>
        <end position="146"/>
    </location>
</feature>
<feature type="domain" description="Epg5-like central TPR repeats" evidence="4">
    <location>
        <begin position="1623"/>
        <end position="1986"/>
    </location>
</feature>
<organism evidence="6">
    <name type="scientific">Ascaris suum</name>
    <name type="common">Pig roundworm</name>
    <name type="synonym">Ascaris lumbricoides</name>
    <dbReference type="NCBI Taxonomy" id="6253"/>
    <lineage>
        <taxon>Eukaryota</taxon>
        <taxon>Metazoa</taxon>
        <taxon>Ecdysozoa</taxon>
        <taxon>Nematoda</taxon>
        <taxon>Chromadorea</taxon>
        <taxon>Rhabditida</taxon>
        <taxon>Spirurina</taxon>
        <taxon>Ascaridomorpha</taxon>
        <taxon>Ascaridoidea</taxon>
        <taxon>Ascarididae</taxon>
        <taxon>Ascaris</taxon>
    </lineage>
</organism>
<feature type="region of interest" description="Disordered" evidence="3">
    <location>
        <begin position="1"/>
        <end position="34"/>
    </location>
</feature>
<evidence type="ECO:0008006" key="7">
    <source>
        <dbReference type="Google" id="ProtNLM"/>
    </source>
</evidence>
<sequence length="2459" mass="273895">MEAERPRRPKTKPRPTHSSEAPALPARPVHATQHPVPVAASTAMTIQELERRLEELPVDFDELPTTSSANEEHIEEHKGKGEAEGDVASANGRCKTDAVDTKVVSHVDGETTMKASESEQLRKPLPTQQAARFENQKADETSVASVPSADITDIPAAIMPELSVFPSAVAVPSIKELPLSAILPQSGAEVESVDALPASSVYPSLVNGEHEGASKTTAPKSAIHPPVYEDAIREVALSSHRQAPPLPAKTRVSTKSVVAETPPMYPALAKPYEFTEQGLLTENQLLAFYHNEIYENIDDFVDSFIQREESPENCLFEYLKRYKEICEKIALNEVDIAECEQLVKNCSANVWTVENRVLNQEGKCGDQRHATGSVSYLVATLNTSRLTELSQLLKRDVSGRLDSSLSLEIQARSLALQIQWIVVDLNNAFMIEHRLTANSAPCFIVNVDESNSSTRLRGALSDAFHFLRFPALPSRFIDSVTGWITELSAVLLKACTSGDQQYLLCQVLRLPSPVARWAAPLLQPYIDMNPLNDRFVIDHFLSMLSILLSPIRGRENFLRRIVSYENDDNSWAILSEDADEGEISLASVNEMDLIAFLDQFGTEALFAKAIQHFASVNRSNAAAQVLTLIAFELVLLKTFNDGLRAYSHPRFRQFCKKIGYALRQSVRFLADFVEVAKDMLSEDEVLMMQKEFDRIMLHAVHYIVGKQSLGLWQFLVDLPYGAVSESCRMRCQLMLRSKETLTVAQLYEIPENELRSRAQSAGCLLDCLSQLPSNDSNYMVSALAAVISCSEGDSDDFLIELLNACFLDESARDNYYKVGSEAIGVLLDKQPEILPRLLLLIDRNIDALDQYAVEILSNAPLAKCRLSESDVGSICGKWLINRSPDHPGSRIARRVLGSMNWGTGSNGEMWLETGVHAVCAETIIKGHMAQCRNTNGLIAKSINKVAKLASKVPDYEQQFDTFCWDILLRLKLPVLNDGASPSTDLAAFYVHIIQRSLASIDAFLSKGLPLWTDLVNAGCYAPSCVVLGRLIALFPNAVLTLINNQNFLQTFDRLLHCDQSSYAVQLIAGSDQFPGPTMKLLSSAITYHLTEQYSQNMVNAWIRVLCCKRPTEWNGDKCALYLLDVIARLVFAEGQSNMQELVELLQPIYMTMMQQWKEGSRGVLSWFAADESPPPLIASANLHIAPWASYLLLLAEQGSFDQFYEALYCSMGKHPKYTLEQAVKKAAGKSHFSLSVTRLHYYRWLEFCCAEGVSESTVFPLACQQLVEHLFTRKNYLAARVCYGGRYWSCPASQSLFDTLRATILPRAEQNANKETAVYYKAVGQWLSNTAIFEPNFRAFDDLLLDHFLQLLVAGEMHTWTEFVDMSKMREQRNESRKLYAFTCHLGSFTSLCAPQGKVRTIAEMVARLTAQNKALPFPVLPMHPSLPRKIQIDVADACNSQTTLSLFSPELNFVNEAARAFVTAKDNVEMLDETYVKDYPRLYSSSTTQLSVMLRCGNVFTMNKCAHPVTVTSAVTVSQYQSTVEAALNDNRQKRSNEVATIFTQLLDSSAVHCAHLEFIAAKMHELTASLSGMRAQQLQLSGRALFYQTASSVSSLEMISPASAATYTFVLTKLGQGFIANHAEEQTHLMSLVLGGSHLAHLLTAHFTPHCVAPSELFSLYTSLSQAVRSPSTSSAALSLLSQLDIKKAGEKLPPHQFSQLMPLAFENIISIGDSSSPLYELCTKHFIHSVFHHFPDNFVPGLALALSACDTNSTPLVVFDMIIAALNANDVDSVNSKPEVVISPMTAASASVSLAEQFSKSRRELSTRMYSVWSKYMDRLMVLAEFFLYKAVSLSFDCEQPISKLEAELRQNFGHCTLVFGPLVEPFGAGFAAWNPNDADAAACVLDHLVSLMGRVHALYDTYLPPGSENLETLMFNYYATTIGQLARGGTHVHQLVETRFVRLPWNLFWPNLADLALMNKVLSEGAAESAPLITQIVVRVPWLMLRQQQSNQPLDGTRAFYGLLFSMLARCISRPSNYTACRASMPKLLDSLGTSPWNLISVEQLASVSSFIASGFPANALTDSSDVTISFLTLHRRVCFFSTVPSKVLPAVEEYQKQAIYVRTQLALMLRNTNERKWAIDFYKDMIKTVNAIVISRGDTTDQPACLPRELTAFWAHITDAKFGESVSKGYCDWLSENCESPLVMLTMRTVVDSLNASQISTALKIVESCITTYFSRTGSCDWRTITNWALLPDFCQQYLLTIPTSENGITPQFLTLNAFVQKSLQNCSSAVQETAILKSLYEYSSGIKPKYVANEAAFVLLIDKVLKLTLRQYDFGLQQGNEWLMRFIEWLLHVHSEEKSTSFFSLIGLAKKQPFSQRIRYVCNILELYLTQQTVSAEKAPRNGANAPVLNSRIQAFKDISTSKLYVQYQSTSQLALPFFTKVQFYHIGHAAELFATVVTSLYTEKFLQGIRYL</sequence>
<evidence type="ECO:0000313" key="6">
    <source>
        <dbReference type="EMBL" id="ADY39910.1"/>
    </source>
</evidence>
<protein>
    <recommendedName>
        <fullName evidence="7">Ectopic P granules protein 5</fullName>
    </recommendedName>
</protein>
<comment type="similarity">
    <text evidence="1">Belongs to the EPG5 family.</text>
</comment>
<feature type="compositionally biased region" description="Basic and acidic residues" evidence="3">
    <location>
        <begin position="112"/>
        <end position="122"/>
    </location>
</feature>
<feature type="region of interest" description="Disordered" evidence="3">
    <location>
        <begin position="56"/>
        <end position="93"/>
    </location>
</feature>
<accession>F1KPV6</accession>
<dbReference type="InterPro" id="IPR051436">
    <property type="entry name" value="Autophagy-related_EPG5"/>
</dbReference>
<dbReference type="InterPro" id="IPR059030">
    <property type="entry name" value="TPR_Epg5_mid"/>
</dbReference>
<evidence type="ECO:0000259" key="4">
    <source>
        <dbReference type="Pfam" id="PF26103"/>
    </source>
</evidence>
<evidence type="ECO:0000256" key="1">
    <source>
        <dbReference type="ARBA" id="ARBA00010948"/>
    </source>
</evidence>
<feature type="domain" description="Epg5-like TPR" evidence="5">
    <location>
        <begin position="1199"/>
        <end position="1365"/>
    </location>
</feature>
<dbReference type="GO" id="GO:0097352">
    <property type="term" value="P:autophagosome maturation"/>
    <property type="evidence" value="ECO:0007669"/>
    <property type="project" value="TreeGrafter"/>
</dbReference>
<dbReference type="Pfam" id="PF26573">
    <property type="entry name" value="TPR_Epg5_2"/>
    <property type="match status" value="1"/>
</dbReference>
<reference evidence="6" key="1">
    <citation type="journal article" date="2011" name="Genome Res.">
        <title>Deep small RNA sequencing from the nematode Ascaris reveals conservation, functional diversification, and novel developmental profiles.</title>
        <authorList>
            <person name="Wang J."/>
            <person name="Czech B."/>
            <person name="Crunk A."/>
            <person name="Wallace A."/>
            <person name="Mitreva M."/>
            <person name="Hannon G.J."/>
            <person name="Davis R.E."/>
        </authorList>
    </citation>
    <scope>NUCLEOTIDE SEQUENCE</scope>
</reference>